<evidence type="ECO:0000256" key="9">
    <source>
        <dbReference type="ARBA" id="ARBA00023251"/>
    </source>
</evidence>
<proteinExistence type="inferred from homology"/>
<gene>
    <name evidence="11" type="ORF">FHS48_003882</name>
</gene>
<comment type="caution">
    <text evidence="11">The sequence shown here is derived from an EMBL/GenBank/DDBJ whole genome shotgun (WGS) entry which is preliminary data.</text>
</comment>
<dbReference type="PIRSF" id="PIRSF006603">
    <property type="entry name" value="DinF"/>
    <property type="match status" value="1"/>
</dbReference>
<sequence length="451" mass="46921">MARLARFAEPADLADPRLKRLILTLALPSVAGLLINALYHVVNAAFVGGLGTPAVAAISLTLPVFSLVAALGEGIGVGVAANVGRLLGEGRSGQAGAIASTGLVLATVIGLVMTGALLLAQGPVITLLGGGGETEPLARIYISILAFTCVLTLIQIVCDFIAIAEGNSRFSMYTLLGSFAVNIALDPLLIFVLDMGIAGAAWATVLAKGVALGAYALYFTRRWGVVQVHTRLIRWRRRVTGPILGIGMPTTAASILTAVSFAILYHMAGRYGGDSAVAAIGIAARVVLLGYFPIIGFCLGAQAVISYSHGAGDYRRLRDGVRFMLVVTTVFAALFSAVMLLWPHWVVGLFSDDAGVQAQGASALVAFHLFFLLAGLECVLLVLLQSLGKGKLSAVVALAQRGYLLLPLLLALPLVWGMQGVIAGPAVAAGLAGLIVVPMFLWQMRTLKARA</sequence>
<feature type="transmembrane region" description="Helical" evidence="10">
    <location>
        <begin position="422"/>
        <end position="442"/>
    </location>
</feature>
<dbReference type="GO" id="GO:0046677">
    <property type="term" value="P:response to antibiotic"/>
    <property type="evidence" value="ECO:0007669"/>
    <property type="project" value="UniProtKB-KW"/>
</dbReference>
<dbReference type="PANTHER" id="PTHR43549:SF3">
    <property type="entry name" value="MULTIDRUG RESISTANCE PROTEIN YPNP-RELATED"/>
    <property type="match status" value="1"/>
</dbReference>
<dbReference type="InterPro" id="IPR048279">
    <property type="entry name" value="MdtK-like"/>
</dbReference>
<dbReference type="GO" id="GO:0015297">
    <property type="term" value="F:antiporter activity"/>
    <property type="evidence" value="ECO:0007669"/>
    <property type="project" value="InterPro"/>
</dbReference>
<feature type="transmembrane region" description="Helical" evidence="10">
    <location>
        <begin position="199"/>
        <end position="218"/>
    </location>
</feature>
<dbReference type="EMBL" id="JACIIX010000025">
    <property type="protein sequence ID" value="MBB6212427.1"/>
    <property type="molecule type" value="Genomic_DNA"/>
</dbReference>
<dbReference type="InterPro" id="IPR002528">
    <property type="entry name" value="MATE_fam"/>
</dbReference>
<evidence type="ECO:0000256" key="10">
    <source>
        <dbReference type="SAM" id="Phobius"/>
    </source>
</evidence>
<feature type="transmembrane region" description="Helical" evidence="10">
    <location>
        <begin position="54"/>
        <end position="83"/>
    </location>
</feature>
<evidence type="ECO:0000256" key="3">
    <source>
        <dbReference type="ARBA" id="ARBA00022106"/>
    </source>
</evidence>
<evidence type="ECO:0000256" key="1">
    <source>
        <dbReference type="ARBA" id="ARBA00004429"/>
    </source>
</evidence>
<dbReference type="RefSeq" id="WP_184266441.1">
    <property type="nucleotide sequence ID" value="NZ_JACIIX010000025.1"/>
</dbReference>
<feature type="transmembrane region" description="Helical" evidence="10">
    <location>
        <begin position="362"/>
        <end position="383"/>
    </location>
</feature>
<evidence type="ECO:0000256" key="5">
    <source>
        <dbReference type="ARBA" id="ARBA00022475"/>
    </source>
</evidence>
<keyword evidence="7 10" id="KW-1133">Transmembrane helix</keyword>
<evidence type="ECO:0000313" key="11">
    <source>
        <dbReference type="EMBL" id="MBB6212427.1"/>
    </source>
</evidence>
<evidence type="ECO:0000256" key="8">
    <source>
        <dbReference type="ARBA" id="ARBA00023136"/>
    </source>
</evidence>
<evidence type="ECO:0000256" key="2">
    <source>
        <dbReference type="ARBA" id="ARBA00008417"/>
    </source>
</evidence>
<accession>A0A7W9ZKZ2</accession>
<evidence type="ECO:0000256" key="7">
    <source>
        <dbReference type="ARBA" id="ARBA00022989"/>
    </source>
</evidence>
<dbReference type="InterPro" id="IPR045070">
    <property type="entry name" value="MATE_MepA-like"/>
</dbReference>
<feature type="transmembrane region" description="Helical" evidence="10">
    <location>
        <begin position="395"/>
        <end position="416"/>
    </location>
</feature>
<dbReference type="NCBIfam" id="TIGR00797">
    <property type="entry name" value="matE"/>
    <property type="match status" value="1"/>
</dbReference>
<protein>
    <recommendedName>
        <fullName evidence="3">Multidrug export protein MepA</fullName>
    </recommendedName>
</protein>
<dbReference type="CDD" id="cd13143">
    <property type="entry name" value="MATE_MepA_like"/>
    <property type="match status" value="1"/>
</dbReference>
<feature type="transmembrane region" description="Helical" evidence="10">
    <location>
        <begin position="170"/>
        <end position="193"/>
    </location>
</feature>
<dbReference type="GO" id="GO:0042910">
    <property type="term" value="F:xenobiotic transmembrane transporter activity"/>
    <property type="evidence" value="ECO:0007669"/>
    <property type="project" value="InterPro"/>
</dbReference>
<evidence type="ECO:0000256" key="4">
    <source>
        <dbReference type="ARBA" id="ARBA00022448"/>
    </source>
</evidence>
<dbReference type="Proteomes" id="UP000544872">
    <property type="component" value="Unassembled WGS sequence"/>
</dbReference>
<dbReference type="GO" id="GO:0005886">
    <property type="term" value="C:plasma membrane"/>
    <property type="evidence" value="ECO:0007669"/>
    <property type="project" value="UniProtKB-SubCell"/>
</dbReference>
<dbReference type="Pfam" id="PF01554">
    <property type="entry name" value="MatE"/>
    <property type="match status" value="2"/>
</dbReference>
<feature type="transmembrane region" description="Helical" evidence="10">
    <location>
        <begin position="95"/>
        <end position="120"/>
    </location>
</feature>
<keyword evidence="5" id="KW-1003">Cell membrane</keyword>
<dbReference type="InterPro" id="IPR052031">
    <property type="entry name" value="Membrane_Transporter-Flippase"/>
</dbReference>
<feature type="transmembrane region" description="Helical" evidence="10">
    <location>
        <begin position="21"/>
        <end position="42"/>
    </location>
</feature>
<keyword evidence="12" id="KW-1185">Reference proteome</keyword>
<dbReference type="AlphaFoldDB" id="A0A7W9ZKZ2"/>
<keyword evidence="4" id="KW-0813">Transport</keyword>
<evidence type="ECO:0000313" key="12">
    <source>
        <dbReference type="Proteomes" id="UP000544872"/>
    </source>
</evidence>
<evidence type="ECO:0000256" key="6">
    <source>
        <dbReference type="ARBA" id="ARBA00022692"/>
    </source>
</evidence>
<keyword evidence="9" id="KW-0046">Antibiotic resistance</keyword>
<organism evidence="11 12">
    <name type="scientific">Novispirillum itersonii</name>
    <name type="common">Aquaspirillum itersonii</name>
    <dbReference type="NCBI Taxonomy" id="189"/>
    <lineage>
        <taxon>Bacteria</taxon>
        <taxon>Pseudomonadati</taxon>
        <taxon>Pseudomonadota</taxon>
        <taxon>Alphaproteobacteria</taxon>
        <taxon>Rhodospirillales</taxon>
        <taxon>Novispirillaceae</taxon>
        <taxon>Novispirillum</taxon>
    </lineage>
</organism>
<feature type="transmembrane region" description="Helical" evidence="10">
    <location>
        <begin position="321"/>
        <end position="342"/>
    </location>
</feature>
<comment type="subcellular location">
    <subcellularLocation>
        <location evidence="1">Cell inner membrane</location>
        <topology evidence="1">Multi-pass membrane protein</topology>
    </subcellularLocation>
</comment>
<feature type="transmembrane region" description="Helical" evidence="10">
    <location>
        <begin position="140"/>
        <end position="163"/>
    </location>
</feature>
<name>A0A7W9ZKZ2_NOVIT</name>
<keyword evidence="6 10" id="KW-0812">Transmembrane</keyword>
<reference evidence="11 12" key="1">
    <citation type="submission" date="2020-08" db="EMBL/GenBank/DDBJ databases">
        <title>Genomic Encyclopedia of Type Strains, Phase IV (KMG-IV): sequencing the most valuable type-strain genomes for metagenomic binning, comparative biology and taxonomic classification.</title>
        <authorList>
            <person name="Goeker M."/>
        </authorList>
    </citation>
    <scope>NUCLEOTIDE SEQUENCE [LARGE SCALE GENOMIC DNA]</scope>
    <source>
        <strain evidence="11 12">DSM 11590</strain>
    </source>
</reference>
<dbReference type="PANTHER" id="PTHR43549">
    <property type="entry name" value="MULTIDRUG RESISTANCE PROTEIN YPNP-RELATED"/>
    <property type="match status" value="1"/>
</dbReference>
<feature type="transmembrane region" description="Helical" evidence="10">
    <location>
        <begin position="239"/>
        <end position="265"/>
    </location>
</feature>
<feature type="transmembrane region" description="Helical" evidence="10">
    <location>
        <begin position="277"/>
        <end position="300"/>
    </location>
</feature>
<comment type="similarity">
    <text evidence="2">Belongs to the multi antimicrobial extrusion (MATE) (TC 2.A.66.1) family. MepA subfamily.</text>
</comment>
<keyword evidence="8 10" id="KW-0472">Membrane</keyword>